<organism evidence="1 2">
    <name type="scientific">Corallincola spongiicola</name>
    <dbReference type="NCBI Taxonomy" id="2520508"/>
    <lineage>
        <taxon>Bacteria</taxon>
        <taxon>Pseudomonadati</taxon>
        <taxon>Pseudomonadota</taxon>
        <taxon>Gammaproteobacteria</taxon>
        <taxon>Alteromonadales</taxon>
        <taxon>Psychromonadaceae</taxon>
        <taxon>Corallincola</taxon>
    </lineage>
</organism>
<dbReference type="EMBL" id="SHLY01000004">
    <property type="protein sequence ID" value="TAA45010.1"/>
    <property type="molecule type" value="Genomic_DNA"/>
</dbReference>
<accession>A0ABY1WNG3</accession>
<dbReference type="RefSeq" id="WP_130567020.1">
    <property type="nucleotide sequence ID" value="NZ_SHLY01000004.1"/>
</dbReference>
<name>A0ABY1WNG3_9GAMM</name>
<keyword evidence="2" id="KW-1185">Reference proteome</keyword>
<dbReference type="Proteomes" id="UP000292544">
    <property type="component" value="Unassembled WGS sequence"/>
</dbReference>
<evidence type="ECO:0000313" key="2">
    <source>
        <dbReference type="Proteomes" id="UP000292544"/>
    </source>
</evidence>
<proteinExistence type="predicted"/>
<reference evidence="2" key="1">
    <citation type="submission" date="2019-02" db="EMBL/GenBank/DDBJ databases">
        <title>Draft genome sequence of Muricauda sp. 176CP4-71.</title>
        <authorList>
            <person name="Park J.-S."/>
        </authorList>
    </citation>
    <scope>NUCLEOTIDE SEQUENCE [LARGE SCALE GENOMIC DNA]</scope>
    <source>
        <strain evidence="2">176GS2-150</strain>
    </source>
</reference>
<dbReference type="Gene3D" id="1.20.120.330">
    <property type="entry name" value="Nucleotidyltransferases domain 2"/>
    <property type="match status" value="1"/>
</dbReference>
<comment type="caution">
    <text evidence="1">The sequence shown here is derived from an EMBL/GenBank/DDBJ whole genome shotgun (WGS) entry which is preliminary data.</text>
</comment>
<evidence type="ECO:0008006" key="3">
    <source>
        <dbReference type="Google" id="ProtNLM"/>
    </source>
</evidence>
<protein>
    <recommendedName>
        <fullName evidence="3">HEPN domain-containing protein</fullName>
    </recommendedName>
</protein>
<gene>
    <name evidence="1" type="ORF">EXY25_12425</name>
</gene>
<sequence length="192" mass="21541">MTKDKTLGVISKGTKVGEIADTGSPIGNAEKAIEILKREGLFAEQSQSKLMFRQARSFSKISRDIHQASLLVPPYNPEACAPFVVNAAFASEMYLKTLLRLSDQSKNTHTLSSLFKLLPNKLKDQINKITKDKSAVFQVEASLFKDHLKTINNAFVDWRYIYEHKQATVNINKILLILTVLDTLACNEVQKT</sequence>
<evidence type="ECO:0000313" key="1">
    <source>
        <dbReference type="EMBL" id="TAA45010.1"/>
    </source>
</evidence>